<organism evidence="1 2">
    <name type="scientific">Flagellimonas aurea</name>
    <dbReference type="NCBI Taxonomy" id="2915619"/>
    <lineage>
        <taxon>Bacteria</taxon>
        <taxon>Pseudomonadati</taxon>
        <taxon>Bacteroidota</taxon>
        <taxon>Flavobacteriia</taxon>
        <taxon>Flavobacteriales</taxon>
        <taxon>Flavobacteriaceae</taxon>
        <taxon>Flagellimonas</taxon>
    </lineage>
</organism>
<proteinExistence type="predicted"/>
<keyword evidence="2" id="KW-1185">Reference proteome</keyword>
<sequence length="238" mass="27283">MCTVSFIYSGGKHLITSNRDEHVSRPLALRPQEEIIGSVKVLFPKDPKAGGTWFALNENGSVAVLLNGGFVNHAPMGNYARSRGLVLLDVIASEQPYDLLQEMNLLHIEPFTLVLYNRRLLEFRWDGHQKYYRPLDATKNHIWSSATLYKDEVIENRRNLFQKFVERNSHITASTVVDFHSNNHDDFENGFIIDRETGLKTFSVTQAVLDDGEIVMRHFDLLNDKLFEVPFSPSQLTF</sequence>
<reference evidence="1 2" key="1">
    <citation type="submission" date="2021-03" db="EMBL/GenBank/DDBJ databases">
        <title>Muricauda lutimaris sp. nov. and Muricauda ruestringensis sp. nov, two marine members of the Flavobacteriaceae isolated from deep sea sediments of Western Pacific.</title>
        <authorList>
            <person name="Zhao S."/>
            <person name="Liu R."/>
        </authorList>
    </citation>
    <scope>NUCLEOTIDE SEQUENCE [LARGE SCALE GENOMIC DNA]</scope>
    <source>
        <strain evidence="1 2">BC31-1-A7</strain>
    </source>
</reference>
<evidence type="ECO:0000313" key="2">
    <source>
        <dbReference type="Proteomes" id="UP000664044"/>
    </source>
</evidence>
<dbReference type="PANTHER" id="PTHR17985">
    <property type="entry name" value="SER/THR-RICH PROTEIN T10 IN DGCR REGION"/>
    <property type="match status" value="1"/>
</dbReference>
<dbReference type="Proteomes" id="UP000664044">
    <property type="component" value="Unassembled WGS sequence"/>
</dbReference>
<dbReference type="PANTHER" id="PTHR17985:SF8">
    <property type="entry name" value="TRANSPORT AND GOLGI ORGANIZATION PROTEIN 2 HOMOLOG"/>
    <property type="match status" value="1"/>
</dbReference>
<accession>A0ABS3G4Y7</accession>
<dbReference type="RefSeq" id="WP_207033594.1">
    <property type="nucleotide sequence ID" value="NZ_JAFLNL010000005.1"/>
</dbReference>
<dbReference type="EMBL" id="JAFLNL010000005">
    <property type="protein sequence ID" value="MBO0354481.1"/>
    <property type="molecule type" value="Genomic_DNA"/>
</dbReference>
<protein>
    <submittedName>
        <fullName evidence="1">NRDE family protein</fullName>
    </submittedName>
</protein>
<comment type="caution">
    <text evidence="1">The sequence shown here is derived from an EMBL/GenBank/DDBJ whole genome shotgun (WGS) entry which is preliminary data.</text>
</comment>
<dbReference type="Pfam" id="PF05742">
    <property type="entry name" value="TANGO2"/>
    <property type="match status" value="1"/>
</dbReference>
<name>A0ABS3G4Y7_9FLAO</name>
<dbReference type="InterPro" id="IPR008551">
    <property type="entry name" value="TANGO2"/>
</dbReference>
<evidence type="ECO:0000313" key="1">
    <source>
        <dbReference type="EMBL" id="MBO0354481.1"/>
    </source>
</evidence>
<gene>
    <name evidence="1" type="ORF">J0656_10680</name>
</gene>